<evidence type="ECO:0000256" key="3">
    <source>
        <dbReference type="ARBA" id="ARBA00022692"/>
    </source>
</evidence>
<dbReference type="InterPro" id="IPR001611">
    <property type="entry name" value="Leu-rich_rpt"/>
</dbReference>
<keyword evidence="2" id="KW-0433">Leucine-rich repeat</keyword>
<dbReference type="Pfam" id="PF13516">
    <property type="entry name" value="LRR_6"/>
    <property type="match status" value="1"/>
</dbReference>
<evidence type="ECO:0000313" key="9">
    <source>
        <dbReference type="EMBL" id="KAF7142372.1"/>
    </source>
</evidence>
<keyword evidence="10" id="KW-1185">Reference proteome</keyword>
<proteinExistence type="predicted"/>
<reference evidence="9" key="1">
    <citation type="submission" date="2019-11" db="EMBL/GenBank/DDBJ databases">
        <authorList>
            <person name="Liu Y."/>
            <person name="Hou J."/>
            <person name="Li T.-Q."/>
            <person name="Guan C.-H."/>
            <person name="Wu X."/>
            <person name="Wu H.-Z."/>
            <person name="Ling F."/>
            <person name="Zhang R."/>
            <person name="Shi X.-G."/>
            <person name="Ren J.-P."/>
            <person name="Chen E.-F."/>
            <person name="Sun J.-M."/>
        </authorList>
    </citation>
    <scope>NUCLEOTIDE SEQUENCE</scope>
    <source>
        <strain evidence="9">Adult_tree_wgs_1</strain>
        <tissue evidence="9">Leaves</tissue>
    </source>
</reference>
<keyword evidence="6" id="KW-1133">Transmembrane helix</keyword>
<evidence type="ECO:0000256" key="2">
    <source>
        <dbReference type="ARBA" id="ARBA00022614"/>
    </source>
</evidence>
<comment type="caution">
    <text evidence="9">The sequence shown here is derived from an EMBL/GenBank/DDBJ whole genome shotgun (WGS) entry which is preliminary data.</text>
</comment>
<dbReference type="EMBL" id="WJXA01000005">
    <property type="protein sequence ID" value="KAF7142372.1"/>
    <property type="molecule type" value="Genomic_DNA"/>
</dbReference>
<dbReference type="SUPFAM" id="SSF52058">
    <property type="entry name" value="L domain-like"/>
    <property type="match status" value="1"/>
</dbReference>
<name>A0A834LK27_RHOSS</name>
<dbReference type="InterPro" id="IPR046956">
    <property type="entry name" value="RLP23-like"/>
</dbReference>
<dbReference type="Proteomes" id="UP000626092">
    <property type="component" value="Unassembled WGS sequence"/>
</dbReference>
<dbReference type="PANTHER" id="PTHR48061:SF2">
    <property type="entry name" value="RECEPTOR LIKE PROTEIN 30-LIKE"/>
    <property type="match status" value="1"/>
</dbReference>
<sequence>MPGGSKIFVTSIEEQPRVRSRILYQVDKGTATLRILNLQNNNLTDNIMGTFPEGCTLRTLELNGNHLEGEVPNSLANCANAEVLNLGANNINGNIPCFLANLSKLRILILRSNKFHGNIGCRDNYLWPKLQIIDLALNNFSGINSTAKFLFTEEGDDGWG</sequence>
<keyword evidence="5" id="KW-0677">Repeat</keyword>
<keyword evidence="7" id="KW-0472">Membrane</keyword>
<evidence type="ECO:0000256" key="6">
    <source>
        <dbReference type="ARBA" id="ARBA00022989"/>
    </source>
</evidence>
<dbReference type="GO" id="GO:0016020">
    <property type="term" value="C:membrane"/>
    <property type="evidence" value="ECO:0007669"/>
    <property type="project" value="UniProtKB-SubCell"/>
</dbReference>
<evidence type="ECO:0000256" key="5">
    <source>
        <dbReference type="ARBA" id="ARBA00022737"/>
    </source>
</evidence>
<dbReference type="Pfam" id="PF00560">
    <property type="entry name" value="LRR_1"/>
    <property type="match status" value="2"/>
</dbReference>
<keyword evidence="8" id="KW-0325">Glycoprotein</keyword>
<accession>A0A834LK27</accession>
<gene>
    <name evidence="9" type="ORF">RHSIM_Rhsim05G0220800</name>
</gene>
<dbReference type="OrthoDB" id="998611at2759"/>
<dbReference type="Gene3D" id="3.80.10.10">
    <property type="entry name" value="Ribonuclease Inhibitor"/>
    <property type="match status" value="1"/>
</dbReference>
<evidence type="ECO:0000256" key="1">
    <source>
        <dbReference type="ARBA" id="ARBA00004479"/>
    </source>
</evidence>
<organism evidence="9 10">
    <name type="scientific">Rhododendron simsii</name>
    <name type="common">Sims's rhododendron</name>
    <dbReference type="NCBI Taxonomy" id="118357"/>
    <lineage>
        <taxon>Eukaryota</taxon>
        <taxon>Viridiplantae</taxon>
        <taxon>Streptophyta</taxon>
        <taxon>Embryophyta</taxon>
        <taxon>Tracheophyta</taxon>
        <taxon>Spermatophyta</taxon>
        <taxon>Magnoliopsida</taxon>
        <taxon>eudicotyledons</taxon>
        <taxon>Gunneridae</taxon>
        <taxon>Pentapetalae</taxon>
        <taxon>asterids</taxon>
        <taxon>Ericales</taxon>
        <taxon>Ericaceae</taxon>
        <taxon>Ericoideae</taxon>
        <taxon>Rhodoreae</taxon>
        <taxon>Rhododendron</taxon>
    </lineage>
</organism>
<evidence type="ECO:0000256" key="8">
    <source>
        <dbReference type="ARBA" id="ARBA00023180"/>
    </source>
</evidence>
<protein>
    <submittedName>
        <fullName evidence="9">Uncharacterized protein</fullName>
    </submittedName>
</protein>
<evidence type="ECO:0000313" key="10">
    <source>
        <dbReference type="Proteomes" id="UP000626092"/>
    </source>
</evidence>
<evidence type="ECO:0000256" key="4">
    <source>
        <dbReference type="ARBA" id="ARBA00022729"/>
    </source>
</evidence>
<evidence type="ECO:0000256" key="7">
    <source>
        <dbReference type="ARBA" id="ARBA00023136"/>
    </source>
</evidence>
<comment type="subcellular location">
    <subcellularLocation>
        <location evidence="1">Membrane</location>
        <topology evidence="1">Single-pass type I membrane protein</topology>
    </subcellularLocation>
</comment>
<dbReference type="AlphaFoldDB" id="A0A834LK27"/>
<dbReference type="FunFam" id="3.80.10.10:FF:000041">
    <property type="entry name" value="LRR receptor-like serine/threonine-protein kinase ERECTA"/>
    <property type="match status" value="1"/>
</dbReference>
<keyword evidence="4" id="KW-0732">Signal</keyword>
<keyword evidence="3" id="KW-0812">Transmembrane</keyword>
<dbReference type="PANTHER" id="PTHR48061">
    <property type="entry name" value="LEUCINE-RICH REPEAT RECEPTOR PROTEIN KINASE EMS1-LIKE-RELATED"/>
    <property type="match status" value="1"/>
</dbReference>
<dbReference type="InterPro" id="IPR032675">
    <property type="entry name" value="LRR_dom_sf"/>
</dbReference>